<feature type="transmembrane region" description="Helical" evidence="1">
    <location>
        <begin position="64"/>
        <end position="83"/>
    </location>
</feature>
<dbReference type="EMBL" id="JBHMCT010000004">
    <property type="protein sequence ID" value="MFB9553191.1"/>
    <property type="molecule type" value="Genomic_DNA"/>
</dbReference>
<evidence type="ECO:0000313" key="2">
    <source>
        <dbReference type="EMBL" id="MFB9553191.1"/>
    </source>
</evidence>
<comment type="caution">
    <text evidence="2">The sequence shown here is derived from an EMBL/GenBank/DDBJ whole genome shotgun (WGS) entry which is preliminary data.</text>
</comment>
<sequence length="139" mass="14560">MHALAHRLPAFTHRWPTLVALALAALTFLDGGPSPAFLAAVLAAMPLFYLLFGALRGELRPPRVLAVQLAALVGFAAVALLAVAVDGTLALLVLAAGWLGHAVWDAVHFVTARVAPRQWSEWCGVFDACGALALVVAAF</sequence>
<keyword evidence="3" id="KW-1185">Reference proteome</keyword>
<gene>
    <name evidence="2" type="ORF">ACFFTP_03125</name>
</gene>
<accession>A0ABV5QI88</accession>
<keyword evidence="1" id="KW-0472">Membrane</keyword>
<feature type="transmembrane region" description="Helical" evidence="1">
    <location>
        <begin position="89"/>
        <end position="107"/>
    </location>
</feature>
<keyword evidence="1" id="KW-0812">Transmembrane</keyword>
<protein>
    <submittedName>
        <fullName evidence="2">Uncharacterized protein</fullName>
    </submittedName>
</protein>
<dbReference type="RefSeq" id="WP_345490179.1">
    <property type="nucleotide sequence ID" value="NZ_BAAAWU010000001.1"/>
</dbReference>
<name>A0ABV5QI88_9ACTN</name>
<feature type="transmembrane region" description="Helical" evidence="1">
    <location>
        <begin position="35"/>
        <end position="52"/>
    </location>
</feature>
<proteinExistence type="predicted"/>
<organism evidence="2 3">
    <name type="scientific">Streptomyces roseoviridis</name>
    <dbReference type="NCBI Taxonomy" id="67361"/>
    <lineage>
        <taxon>Bacteria</taxon>
        <taxon>Bacillati</taxon>
        <taxon>Actinomycetota</taxon>
        <taxon>Actinomycetes</taxon>
        <taxon>Kitasatosporales</taxon>
        <taxon>Streptomycetaceae</taxon>
        <taxon>Streptomyces</taxon>
    </lineage>
</organism>
<evidence type="ECO:0000256" key="1">
    <source>
        <dbReference type="SAM" id="Phobius"/>
    </source>
</evidence>
<evidence type="ECO:0000313" key="3">
    <source>
        <dbReference type="Proteomes" id="UP001589716"/>
    </source>
</evidence>
<reference evidence="2 3" key="1">
    <citation type="submission" date="2024-09" db="EMBL/GenBank/DDBJ databases">
        <authorList>
            <person name="Sun Q."/>
            <person name="Mori K."/>
        </authorList>
    </citation>
    <scope>NUCLEOTIDE SEQUENCE [LARGE SCALE GENOMIC DNA]</scope>
    <source>
        <strain evidence="2 3">JCM 4414</strain>
    </source>
</reference>
<keyword evidence="1" id="KW-1133">Transmembrane helix</keyword>
<dbReference type="Proteomes" id="UP001589716">
    <property type="component" value="Unassembled WGS sequence"/>
</dbReference>